<dbReference type="EMBL" id="FO203512">
    <property type="protein sequence ID" value="CCK76682.1"/>
    <property type="molecule type" value="Genomic_DNA"/>
</dbReference>
<keyword evidence="2" id="KW-1185">Reference proteome</keyword>
<reference evidence="1 2" key="1">
    <citation type="journal article" date="2013" name="Nat. Commun.">
        <title>Genome sequence and functional genomic analysis of the oil-degrading bacterium Oleispira antarctica.</title>
        <authorList>
            <person name="Kube M."/>
            <person name="Chernikova T.N."/>
            <person name="Al-Ramahi Y."/>
            <person name="Beloqui A."/>
            <person name="Lopez-Cortez N."/>
            <person name="Guazzaroni M.E."/>
            <person name="Heipieper H.J."/>
            <person name="Klages S."/>
            <person name="Kotsyurbenko O.R."/>
            <person name="Langer I."/>
            <person name="Nechitaylo T.Y."/>
            <person name="Lunsdorf H."/>
            <person name="Fernandez M."/>
            <person name="Juarez S."/>
            <person name="Ciordia S."/>
            <person name="Singer A."/>
            <person name="Kagan O."/>
            <person name="Egorova O."/>
            <person name="Petit P.A."/>
            <person name="Stogios P."/>
            <person name="Kim Y."/>
            <person name="Tchigvintsev A."/>
            <person name="Flick R."/>
            <person name="Denaro R."/>
            <person name="Genovese M."/>
            <person name="Albar J.P."/>
            <person name="Reva O.N."/>
            <person name="Martinez-Gomariz M."/>
            <person name="Tran H."/>
            <person name="Ferrer M."/>
            <person name="Savchenko A."/>
            <person name="Yakunin A.F."/>
            <person name="Yakimov M.M."/>
            <person name="Golyshina O.V."/>
            <person name="Reinhardt R."/>
            <person name="Golyshin P.N."/>
        </authorList>
    </citation>
    <scope>NUCLEOTIDE SEQUENCE [LARGE SCALE GENOMIC DNA]</scope>
</reference>
<protein>
    <submittedName>
        <fullName evidence="1">Uncharacterized protein</fullName>
    </submittedName>
</protein>
<evidence type="ECO:0000313" key="1">
    <source>
        <dbReference type="EMBL" id="CCK76682.1"/>
    </source>
</evidence>
<sequence length="83" mass="9766">MSFFKLLKSINDSMKEASSKFNDSVEYKVQIHSIDTAFKIEETFLDFVVENTKQHLNNKEFYCKNFQDATDKSHSIIALMNEY</sequence>
<dbReference type="KEGG" id="oai:OLEAN_C25060"/>
<accession>R4YNU3</accession>
<dbReference type="Proteomes" id="UP000032749">
    <property type="component" value="Chromosome"/>
</dbReference>
<organism evidence="1 2">
    <name type="scientific">Oleispira antarctica RB-8</name>
    <dbReference type="NCBI Taxonomy" id="698738"/>
    <lineage>
        <taxon>Bacteria</taxon>
        <taxon>Pseudomonadati</taxon>
        <taxon>Pseudomonadota</taxon>
        <taxon>Gammaproteobacteria</taxon>
        <taxon>Oceanospirillales</taxon>
        <taxon>Oceanospirillaceae</taxon>
        <taxon>Oleispira</taxon>
    </lineage>
</organism>
<gene>
    <name evidence="1" type="ORF">OLEAN_C25060</name>
</gene>
<evidence type="ECO:0000313" key="2">
    <source>
        <dbReference type="Proteomes" id="UP000032749"/>
    </source>
</evidence>
<dbReference type="AlphaFoldDB" id="R4YNU3"/>
<dbReference type="HOGENOM" id="CLU_2539262_0_0_6"/>
<proteinExistence type="predicted"/>
<name>R4YNU3_OLEAN</name>